<dbReference type="VEuPathDB" id="FungiDB:P168DRAFT_290498"/>
<protein>
    <submittedName>
        <fullName evidence="2">Uncharacterized protein</fullName>
    </submittedName>
</protein>
<keyword evidence="1" id="KW-0732">Signal</keyword>
<organism evidence="2 3">
    <name type="scientific">Aspergillus campestris (strain IBT 28561)</name>
    <dbReference type="NCBI Taxonomy" id="1392248"/>
    <lineage>
        <taxon>Eukaryota</taxon>
        <taxon>Fungi</taxon>
        <taxon>Dikarya</taxon>
        <taxon>Ascomycota</taxon>
        <taxon>Pezizomycotina</taxon>
        <taxon>Eurotiomycetes</taxon>
        <taxon>Eurotiomycetidae</taxon>
        <taxon>Eurotiales</taxon>
        <taxon>Aspergillaceae</taxon>
        <taxon>Aspergillus</taxon>
        <taxon>Aspergillus subgen. Circumdati</taxon>
    </lineage>
</organism>
<feature type="signal peptide" evidence="1">
    <location>
        <begin position="1"/>
        <end position="19"/>
    </location>
</feature>
<sequence>MHLTLIFAVAFFTISPALARADPPNFLTDCLFECETEPFDCPPHLNSHHVDNCWTCCHAT</sequence>
<evidence type="ECO:0000313" key="3">
    <source>
        <dbReference type="Proteomes" id="UP000234254"/>
    </source>
</evidence>
<reference evidence="2" key="1">
    <citation type="submission" date="2016-12" db="EMBL/GenBank/DDBJ databases">
        <title>The genomes of Aspergillus section Nigri reveals drivers in fungal speciation.</title>
        <authorList>
            <consortium name="DOE Joint Genome Institute"/>
            <person name="Vesth T.C."/>
            <person name="Nybo J."/>
            <person name="Theobald S."/>
            <person name="Brandl J."/>
            <person name="Frisvad J.C."/>
            <person name="Nielsen K.F."/>
            <person name="Lyhne E.K."/>
            <person name="Kogle M.E."/>
            <person name="Kuo A."/>
            <person name="Riley R."/>
            <person name="Clum A."/>
            <person name="Nolan M."/>
            <person name="Lipzen A."/>
            <person name="Salamov A."/>
            <person name="Henrissat B."/>
            <person name="Wiebenga A."/>
            <person name="De vries R.P."/>
            <person name="Grigoriev I.V."/>
            <person name="Mortensen U.H."/>
            <person name="Andersen M.R."/>
            <person name="Baker S.E."/>
        </authorList>
    </citation>
    <scope>NUCLEOTIDE SEQUENCE</scope>
    <source>
        <strain evidence="2">IBT 28561</strain>
    </source>
</reference>
<evidence type="ECO:0000313" key="2">
    <source>
        <dbReference type="EMBL" id="PKY04433.1"/>
    </source>
</evidence>
<evidence type="ECO:0000256" key="1">
    <source>
        <dbReference type="SAM" id="SignalP"/>
    </source>
</evidence>
<dbReference type="GeneID" id="36544748"/>
<accession>A0A2I1D3J0</accession>
<keyword evidence="3" id="KW-1185">Reference proteome</keyword>
<name>A0A2I1D3J0_ASPC2</name>
<feature type="chain" id="PRO_5014115354" evidence="1">
    <location>
        <begin position="20"/>
        <end position="60"/>
    </location>
</feature>
<comment type="caution">
    <text evidence="2">The sequence shown here is derived from an EMBL/GenBank/DDBJ whole genome shotgun (WGS) entry which is preliminary data.</text>
</comment>
<dbReference type="AlphaFoldDB" id="A0A2I1D3J0"/>
<gene>
    <name evidence="2" type="ORF">P168DRAFT_290498</name>
</gene>
<dbReference type="EMBL" id="MSFM01000006">
    <property type="protein sequence ID" value="PKY04433.1"/>
    <property type="molecule type" value="Genomic_DNA"/>
</dbReference>
<proteinExistence type="predicted"/>
<dbReference type="Proteomes" id="UP000234254">
    <property type="component" value="Unassembled WGS sequence"/>
</dbReference>
<dbReference type="RefSeq" id="XP_024693027.1">
    <property type="nucleotide sequence ID" value="XM_024837224.1"/>
</dbReference>